<proteinExistence type="predicted"/>
<dbReference type="Pfam" id="PF04229">
    <property type="entry name" value="GrpB"/>
    <property type="match status" value="1"/>
</dbReference>
<dbReference type="PANTHER" id="PTHR34822:SF1">
    <property type="entry name" value="GRPB FAMILY PROTEIN"/>
    <property type="match status" value="1"/>
</dbReference>
<dbReference type="InterPro" id="IPR043519">
    <property type="entry name" value="NT_sf"/>
</dbReference>
<dbReference type="Proteomes" id="UP000242084">
    <property type="component" value="Chromosome 1"/>
</dbReference>
<evidence type="ECO:0000313" key="2">
    <source>
        <dbReference type="Proteomes" id="UP000242084"/>
    </source>
</evidence>
<name>A0A239YA80_9STAP</name>
<dbReference type="KEGG" id="sste:SAMEA4384403_0146"/>
<keyword evidence="1" id="KW-0418">Kinase</keyword>
<protein>
    <submittedName>
        <fullName evidence="1">Dephospho-CoA kinase/protein folding accessory domain-containing protein</fullName>
    </submittedName>
</protein>
<keyword evidence="2" id="KW-1185">Reference proteome</keyword>
<dbReference type="InterPro" id="IPR007344">
    <property type="entry name" value="GrpB/CoaE"/>
</dbReference>
<dbReference type="RefSeq" id="WP_095085372.1">
    <property type="nucleotide sequence ID" value="NZ_BMDM01000015.1"/>
</dbReference>
<dbReference type="EMBL" id="LT906462">
    <property type="protein sequence ID" value="SNV55108.1"/>
    <property type="molecule type" value="Genomic_DNA"/>
</dbReference>
<dbReference type="GO" id="GO:0016301">
    <property type="term" value="F:kinase activity"/>
    <property type="evidence" value="ECO:0007669"/>
    <property type="project" value="UniProtKB-KW"/>
</dbReference>
<dbReference type="PANTHER" id="PTHR34822">
    <property type="entry name" value="GRPB DOMAIN PROTEIN (AFU_ORTHOLOGUE AFUA_1G01530)"/>
    <property type="match status" value="1"/>
</dbReference>
<organism evidence="1 2">
    <name type="scientific">Mammaliicoccus stepanovicii</name>
    <dbReference type="NCBI Taxonomy" id="643214"/>
    <lineage>
        <taxon>Bacteria</taxon>
        <taxon>Bacillati</taxon>
        <taxon>Bacillota</taxon>
        <taxon>Bacilli</taxon>
        <taxon>Bacillales</taxon>
        <taxon>Staphylococcaceae</taxon>
        <taxon>Mammaliicoccus</taxon>
    </lineage>
</organism>
<evidence type="ECO:0000313" key="1">
    <source>
        <dbReference type="EMBL" id="SNV55108.1"/>
    </source>
</evidence>
<dbReference type="SUPFAM" id="SSF81301">
    <property type="entry name" value="Nucleotidyltransferase"/>
    <property type="match status" value="1"/>
</dbReference>
<accession>A0A239YA80</accession>
<sequence>MEINLTNYQTSWVDKYKEECEILNEILGNEVIKFEHFGSTAVEGMKAKPVVDMMVIVKDIEKIDLYNKKFESLGYDVAGEWGIEGRRLLRKGGNRRTHHIHIYEYTNKEIKRHLLVRDYLRINTEEAQKYSEMKASLAEKYNNTYDYSKGKRGYVSELEQRAITYFEGI</sequence>
<dbReference type="OrthoDB" id="9799092at2"/>
<keyword evidence="1" id="KW-0808">Transferase</keyword>
<reference evidence="1 2" key="1">
    <citation type="submission" date="2017-06" db="EMBL/GenBank/DDBJ databases">
        <authorList>
            <consortium name="Pathogen Informatics"/>
        </authorList>
    </citation>
    <scope>NUCLEOTIDE SEQUENCE [LARGE SCALE GENOMIC DNA]</scope>
    <source>
        <strain evidence="1 2">NCTC13839</strain>
    </source>
</reference>
<dbReference type="AlphaFoldDB" id="A0A239YA80"/>
<dbReference type="Gene3D" id="3.30.460.10">
    <property type="entry name" value="Beta Polymerase, domain 2"/>
    <property type="match status" value="1"/>
</dbReference>
<gene>
    <name evidence="1" type="ORF">SAMEA4384403_00146</name>
</gene>